<gene>
    <name evidence="9" type="ORF">NQ314_001968</name>
</gene>
<keyword evidence="5" id="KW-0862">Zinc</keyword>
<dbReference type="Gene3D" id="3.40.140.10">
    <property type="entry name" value="Cytidine Deaminase, domain 2"/>
    <property type="match status" value="1"/>
</dbReference>
<evidence type="ECO:0000313" key="9">
    <source>
        <dbReference type="EMBL" id="KAJ8969066.1"/>
    </source>
</evidence>
<feature type="domain" description="CMP/dCMP-type deaminase" evidence="8">
    <location>
        <begin position="1"/>
        <end position="87"/>
    </location>
</feature>
<proteinExistence type="inferred from homology"/>
<dbReference type="GO" id="GO:0004132">
    <property type="term" value="F:dCMP deaminase activity"/>
    <property type="evidence" value="ECO:0007669"/>
    <property type="project" value="TreeGrafter"/>
</dbReference>
<evidence type="ECO:0000256" key="5">
    <source>
        <dbReference type="ARBA" id="ARBA00022833"/>
    </source>
</evidence>
<sequence>MSYEEVKRKEHALHLKEDRIKYIICHAEVNAILNKNAVNVKNCSLYVALFPCNECAKVIIQSGIKEIIYVSDKHGHKKPTIAAKRMFDAVGIKHRQYTPKNKKIVIDFSEIDGHDVNQIPSTPVENDEIDVKQDV</sequence>
<evidence type="ECO:0000256" key="7">
    <source>
        <dbReference type="ARBA" id="ARBA00041763"/>
    </source>
</evidence>
<comment type="similarity">
    <text evidence="1">Belongs to the cytidine and deoxycytidylate deaminase family.</text>
</comment>
<dbReference type="GO" id="GO:0008270">
    <property type="term" value="F:zinc ion binding"/>
    <property type="evidence" value="ECO:0007669"/>
    <property type="project" value="InterPro"/>
</dbReference>
<dbReference type="Proteomes" id="UP001162156">
    <property type="component" value="Unassembled WGS sequence"/>
</dbReference>
<dbReference type="InterPro" id="IPR015517">
    <property type="entry name" value="dCMP_deaminase-rel"/>
</dbReference>
<protein>
    <recommendedName>
        <fullName evidence="7">dCMP deaminase</fullName>
        <ecNumber evidence="6">3.5.4.12</ecNumber>
    </recommendedName>
    <alternativeName>
        <fullName evidence="7">dCMP deaminase</fullName>
    </alternativeName>
</protein>
<dbReference type="Pfam" id="PF00383">
    <property type="entry name" value="dCMP_cyt_deam_1"/>
    <property type="match status" value="1"/>
</dbReference>
<keyword evidence="4" id="KW-0378">Hydrolase</keyword>
<dbReference type="PANTHER" id="PTHR11086:SF18">
    <property type="entry name" value="DEOXYCYTIDYLATE DEAMINASE"/>
    <property type="match status" value="1"/>
</dbReference>
<dbReference type="GO" id="GO:0005737">
    <property type="term" value="C:cytoplasm"/>
    <property type="evidence" value="ECO:0007669"/>
    <property type="project" value="TreeGrafter"/>
</dbReference>
<evidence type="ECO:0000259" key="8">
    <source>
        <dbReference type="PROSITE" id="PS51747"/>
    </source>
</evidence>
<dbReference type="PANTHER" id="PTHR11086">
    <property type="entry name" value="DEOXYCYTIDYLATE DEAMINASE-RELATED"/>
    <property type="match status" value="1"/>
</dbReference>
<keyword evidence="3" id="KW-0545">Nucleotide biosynthesis</keyword>
<dbReference type="AlphaFoldDB" id="A0AAV8ZTG8"/>
<reference evidence="9" key="1">
    <citation type="journal article" date="2023" name="Insect Mol. Biol.">
        <title>Genome sequencing provides insights into the evolution of gene families encoding plant cell wall-degrading enzymes in longhorned beetles.</title>
        <authorList>
            <person name="Shin N.R."/>
            <person name="Okamura Y."/>
            <person name="Kirsch R."/>
            <person name="Pauchet Y."/>
        </authorList>
    </citation>
    <scope>NUCLEOTIDE SEQUENCE</scope>
    <source>
        <strain evidence="9">RBIC_L_NR</strain>
    </source>
</reference>
<comment type="caution">
    <text evidence="9">The sequence shown here is derived from an EMBL/GenBank/DDBJ whole genome shotgun (WGS) entry which is preliminary data.</text>
</comment>
<evidence type="ECO:0000256" key="4">
    <source>
        <dbReference type="ARBA" id="ARBA00022801"/>
    </source>
</evidence>
<evidence type="ECO:0000313" key="10">
    <source>
        <dbReference type="Proteomes" id="UP001162156"/>
    </source>
</evidence>
<dbReference type="InterPro" id="IPR016193">
    <property type="entry name" value="Cytidine_deaminase-like"/>
</dbReference>
<dbReference type="PROSITE" id="PS00903">
    <property type="entry name" value="CYT_DCMP_DEAMINASES_1"/>
    <property type="match status" value="1"/>
</dbReference>
<keyword evidence="10" id="KW-1185">Reference proteome</keyword>
<dbReference type="InterPro" id="IPR002125">
    <property type="entry name" value="CMP_dCMP_dom"/>
</dbReference>
<evidence type="ECO:0000256" key="3">
    <source>
        <dbReference type="ARBA" id="ARBA00022727"/>
    </source>
</evidence>
<dbReference type="EMBL" id="JANEYF010000603">
    <property type="protein sequence ID" value="KAJ8969066.1"/>
    <property type="molecule type" value="Genomic_DNA"/>
</dbReference>
<name>A0AAV8ZTG8_9CUCU</name>
<organism evidence="9 10">
    <name type="scientific">Rhamnusium bicolor</name>
    <dbReference type="NCBI Taxonomy" id="1586634"/>
    <lineage>
        <taxon>Eukaryota</taxon>
        <taxon>Metazoa</taxon>
        <taxon>Ecdysozoa</taxon>
        <taxon>Arthropoda</taxon>
        <taxon>Hexapoda</taxon>
        <taxon>Insecta</taxon>
        <taxon>Pterygota</taxon>
        <taxon>Neoptera</taxon>
        <taxon>Endopterygota</taxon>
        <taxon>Coleoptera</taxon>
        <taxon>Polyphaga</taxon>
        <taxon>Cucujiformia</taxon>
        <taxon>Chrysomeloidea</taxon>
        <taxon>Cerambycidae</taxon>
        <taxon>Lepturinae</taxon>
        <taxon>Rhagiini</taxon>
        <taxon>Rhamnusium</taxon>
    </lineage>
</organism>
<dbReference type="SUPFAM" id="SSF53927">
    <property type="entry name" value="Cytidine deaminase-like"/>
    <property type="match status" value="1"/>
</dbReference>
<dbReference type="EC" id="3.5.4.12" evidence="6"/>
<evidence type="ECO:0000256" key="6">
    <source>
        <dbReference type="ARBA" id="ARBA00038938"/>
    </source>
</evidence>
<dbReference type="PROSITE" id="PS51747">
    <property type="entry name" value="CYT_DCMP_DEAMINASES_2"/>
    <property type="match status" value="1"/>
</dbReference>
<evidence type="ECO:0000256" key="2">
    <source>
        <dbReference type="ARBA" id="ARBA00022723"/>
    </source>
</evidence>
<keyword evidence="2" id="KW-0479">Metal-binding</keyword>
<evidence type="ECO:0000256" key="1">
    <source>
        <dbReference type="ARBA" id="ARBA00006576"/>
    </source>
</evidence>
<accession>A0AAV8ZTG8</accession>
<dbReference type="InterPro" id="IPR016192">
    <property type="entry name" value="APOBEC/CMP_deaminase_Zn-bd"/>
</dbReference>